<keyword evidence="9" id="KW-1278">Translocase</keyword>
<evidence type="ECO:0000256" key="4">
    <source>
        <dbReference type="ARBA" id="ARBA00021008"/>
    </source>
</evidence>
<evidence type="ECO:0000256" key="1">
    <source>
        <dbReference type="ARBA" id="ARBA00004448"/>
    </source>
</evidence>
<evidence type="ECO:0000256" key="15">
    <source>
        <dbReference type="ARBA" id="ARBA00023136"/>
    </source>
</evidence>
<keyword evidence="5" id="KW-0813">Transport</keyword>
<evidence type="ECO:0000256" key="8">
    <source>
        <dbReference type="ARBA" id="ARBA00022792"/>
    </source>
</evidence>
<feature type="domain" description="NADH:quinone oxidoreductase/Mrp antiporter transmembrane" evidence="19">
    <location>
        <begin position="25"/>
        <end position="282"/>
    </location>
</feature>
<evidence type="ECO:0000256" key="12">
    <source>
        <dbReference type="ARBA" id="ARBA00023027"/>
    </source>
</evidence>
<evidence type="ECO:0000256" key="13">
    <source>
        <dbReference type="ARBA" id="ARBA00023075"/>
    </source>
</evidence>
<keyword evidence="7 18" id="KW-0812">Transmembrane</keyword>
<feature type="transmembrane region" description="Helical" evidence="18">
    <location>
        <begin position="312"/>
        <end position="330"/>
    </location>
</feature>
<evidence type="ECO:0000256" key="9">
    <source>
        <dbReference type="ARBA" id="ARBA00022967"/>
    </source>
</evidence>
<accession>A0A8E7IUU7</accession>
<dbReference type="InterPro" id="IPR001750">
    <property type="entry name" value="ND/Mrp_TM"/>
</dbReference>
<dbReference type="InterPro" id="IPR050175">
    <property type="entry name" value="Complex_I_Subunit_2"/>
</dbReference>
<keyword evidence="11 18" id="KW-1133">Transmembrane helix</keyword>
<geneLocation type="mitochondrion" evidence="20"/>
<feature type="transmembrane region" description="Helical" evidence="18">
    <location>
        <begin position="201"/>
        <end position="221"/>
    </location>
</feature>
<dbReference type="Pfam" id="PF00361">
    <property type="entry name" value="Proton_antipo_M"/>
    <property type="match status" value="1"/>
</dbReference>
<sequence>MISFPYMTLFYSTLILGTIFSLSGTHWIFIWMGMELNLLSFIPLMTFSFTHQEAEGAMKYFLAQVVGSGLILLSIFTILSPLLLFIKMNISFILLLGILLKCGLPPCHFWYPAVMALISWPMCMILSTWQKITPLSILLYFIYLPSNFMLMLFIMLISLIGGIGGLTQSQLRPLLAYSSIGHMSWMLAASIKSFLISFFYFISYMIMTLTLMMIFWIQNFYSSYSTNNMYKNSIYMFSLMITLMSLGGIPPFFGFFPKWMVITILNTSLMMLVYILMIGSMINLYYYMNILFIKFLEKQKYLSYNKYNKNKLYILLLISTSSLLISYIFMLI</sequence>
<feature type="transmembrane region" description="Helical" evidence="18">
    <location>
        <begin position="61"/>
        <end position="79"/>
    </location>
</feature>
<comment type="similarity">
    <text evidence="2">Belongs to the complex I subunit 2 family.</text>
</comment>
<keyword evidence="15 18" id="KW-0472">Membrane</keyword>
<dbReference type="GO" id="GO:0006120">
    <property type="term" value="P:mitochondrial electron transport, NADH to ubiquinone"/>
    <property type="evidence" value="ECO:0007669"/>
    <property type="project" value="TreeGrafter"/>
</dbReference>
<feature type="transmembrane region" description="Helical" evidence="18">
    <location>
        <begin position="174"/>
        <end position="195"/>
    </location>
</feature>
<dbReference type="EMBL" id="MW794260">
    <property type="protein sequence ID" value="QVX31170.1"/>
    <property type="molecule type" value="Genomic_DNA"/>
</dbReference>
<dbReference type="PANTHER" id="PTHR46552">
    <property type="entry name" value="NADH-UBIQUINONE OXIDOREDUCTASE CHAIN 2"/>
    <property type="match status" value="1"/>
</dbReference>
<evidence type="ECO:0000259" key="19">
    <source>
        <dbReference type="Pfam" id="PF00361"/>
    </source>
</evidence>
<dbReference type="EC" id="7.1.1.2" evidence="3"/>
<evidence type="ECO:0000256" key="14">
    <source>
        <dbReference type="ARBA" id="ARBA00023128"/>
    </source>
</evidence>
<keyword evidence="6" id="KW-0679">Respiratory chain</keyword>
<comment type="subcellular location">
    <subcellularLocation>
        <location evidence="1">Mitochondrion inner membrane</location>
        <topology evidence="1">Multi-pass membrane protein</topology>
    </subcellularLocation>
</comment>
<evidence type="ECO:0000256" key="7">
    <source>
        <dbReference type="ARBA" id="ARBA00022692"/>
    </source>
</evidence>
<dbReference type="AlphaFoldDB" id="A0A8E7IUU7"/>
<proteinExistence type="inferred from homology"/>
<dbReference type="GO" id="GO:0008137">
    <property type="term" value="F:NADH dehydrogenase (ubiquinone) activity"/>
    <property type="evidence" value="ECO:0007669"/>
    <property type="project" value="UniProtKB-EC"/>
</dbReference>
<evidence type="ECO:0000256" key="6">
    <source>
        <dbReference type="ARBA" id="ARBA00022660"/>
    </source>
</evidence>
<evidence type="ECO:0000256" key="10">
    <source>
        <dbReference type="ARBA" id="ARBA00022982"/>
    </source>
</evidence>
<dbReference type="GO" id="GO:0005743">
    <property type="term" value="C:mitochondrial inner membrane"/>
    <property type="evidence" value="ECO:0007669"/>
    <property type="project" value="UniProtKB-SubCell"/>
</dbReference>
<feature type="transmembrane region" description="Helical" evidence="18">
    <location>
        <begin position="135"/>
        <end position="162"/>
    </location>
</feature>
<feature type="transmembrane region" description="Helical" evidence="18">
    <location>
        <begin position="5"/>
        <end position="22"/>
    </location>
</feature>
<comment type="catalytic activity">
    <reaction evidence="17">
        <text>a ubiquinone + NADH + 5 H(+)(in) = a ubiquinol + NAD(+) + 4 H(+)(out)</text>
        <dbReference type="Rhea" id="RHEA:29091"/>
        <dbReference type="Rhea" id="RHEA-COMP:9565"/>
        <dbReference type="Rhea" id="RHEA-COMP:9566"/>
        <dbReference type="ChEBI" id="CHEBI:15378"/>
        <dbReference type="ChEBI" id="CHEBI:16389"/>
        <dbReference type="ChEBI" id="CHEBI:17976"/>
        <dbReference type="ChEBI" id="CHEBI:57540"/>
        <dbReference type="ChEBI" id="CHEBI:57945"/>
        <dbReference type="EC" id="7.1.1.2"/>
    </reaction>
</comment>
<dbReference type="PANTHER" id="PTHR46552:SF1">
    <property type="entry name" value="NADH-UBIQUINONE OXIDOREDUCTASE CHAIN 2"/>
    <property type="match status" value="1"/>
</dbReference>
<evidence type="ECO:0000313" key="20">
    <source>
        <dbReference type="EMBL" id="QVX31170.1"/>
    </source>
</evidence>
<keyword evidence="8" id="KW-0999">Mitochondrion inner membrane</keyword>
<keyword evidence="10" id="KW-0249">Electron transport</keyword>
<evidence type="ECO:0000256" key="11">
    <source>
        <dbReference type="ARBA" id="ARBA00022989"/>
    </source>
</evidence>
<organism evidence="20">
    <name type="scientific">Gesiella jameensis</name>
    <dbReference type="NCBI Taxonomy" id="1960709"/>
    <lineage>
        <taxon>Eukaryota</taxon>
        <taxon>Metazoa</taxon>
        <taxon>Spiralia</taxon>
        <taxon>Lophotrochozoa</taxon>
        <taxon>Annelida</taxon>
        <taxon>Polychaeta</taxon>
        <taxon>Errantia</taxon>
        <taxon>Phyllodocida</taxon>
        <taxon>Polynoidae</taxon>
        <taxon>Gesiella</taxon>
    </lineage>
</organism>
<name>A0A8E7IUU7_9ANNE</name>
<gene>
    <name evidence="20" type="primary">ND2</name>
</gene>
<evidence type="ECO:0000256" key="17">
    <source>
        <dbReference type="ARBA" id="ARBA00049551"/>
    </source>
</evidence>
<feature type="transmembrane region" description="Helical" evidence="18">
    <location>
        <begin position="109"/>
        <end position="129"/>
    </location>
</feature>
<feature type="transmembrane region" description="Helical" evidence="18">
    <location>
        <begin position="259"/>
        <end position="292"/>
    </location>
</feature>
<keyword evidence="12" id="KW-0520">NAD</keyword>
<feature type="transmembrane region" description="Helical" evidence="18">
    <location>
        <begin position="233"/>
        <end position="253"/>
    </location>
</feature>
<evidence type="ECO:0000256" key="3">
    <source>
        <dbReference type="ARBA" id="ARBA00012944"/>
    </source>
</evidence>
<protein>
    <recommendedName>
        <fullName evidence="4">NADH-ubiquinone oxidoreductase chain 2</fullName>
        <ecNumber evidence="3">7.1.1.2</ecNumber>
    </recommendedName>
    <alternativeName>
        <fullName evidence="16">NADH dehydrogenase subunit 2</fullName>
    </alternativeName>
</protein>
<keyword evidence="13" id="KW-0830">Ubiquinone</keyword>
<keyword evidence="14 20" id="KW-0496">Mitochondrion</keyword>
<evidence type="ECO:0000256" key="16">
    <source>
        <dbReference type="ARBA" id="ARBA00031028"/>
    </source>
</evidence>
<evidence type="ECO:0000256" key="18">
    <source>
        <dbReference type="SAM" id="Phobius"/>
    </source>
</evidence>
<evidence type="ECO:0000256" key="5">
    <source>
        <dbReference type="ARBA" id="ARBA00022448"/>
    </source>
</evidence>
<evidence type="ECO:0000256" key="2">
    <source>
        <dbReference type="ARBA" id="ARBA00007012"/>
    </source>
</evidence>
<reference evidence="20" key="1">
    <citation type="journal article" date="2021" name="Sci. Rep.">
        <title>Morphological convergence and adaptation in cave and pelagic scale worms (Polynoidae, Annelida).</title>
        <authorList>
            <person name="Gonzalez B.C."/>
            <person name="Martinez A."/>
            <person name="Worsaae K."/>
            <person name="Osborn K.J."/>
        </authorList>
    </citation>
    <scope>NUCLEOTIDE SEQUENCE</scope>
</reference>